<organism evidence="8 9">
    <name type="scientific">Diploptera punctata</name>
    <name type="common">Pacific beetle cockroach</name>
    <dbReference type="NCBI Taxonomy" id="6984"/>
    <lineage>
        <taxon>Eukaryota</taxon>
        <taxon>Metazoa</taxon>
        <taxon>Ecdysozoa</taxon>
        <taxon>Arthropoda</taxon>
        <taxon>Hexapoda</taxon>
        <taxon>Insecta</taxon>
        <taxon>Pterygota</taxon>
        <taxon>Neoptera</taxon>
        <taxon>Polyneoptera</taxon>
        <taxon>Dictyoptera</taxon>
        <taxon>Blattodea</taxon>
        <taxon>Blaberoidea</taxon>
        <taxon>Blaberidae</taxon>
        <taxon>Diplopterinae</taxon>
        <taxon>Diploptera</taxon>
    </lineage>
</organism>
<dbReference type="SMART" id="SM00355">
    <property type="entry name" value="ZnF_C2H2"/>
    <property type="match status" value="6"/>
</dbReference>
<keyword evidence="9" id="KW-1185">Reference proteome</keyword>
<keyword evidence="2" id="KW-0677">Repeat</keyword>
<name>A0AAD8EKW2_DIPPU</name>
<dbReference type="InterPro" id="IPR036236">
    <property type="entry name" value="Znf_C2H2_sf"/>
</dbReference>
<dbReference type="AlphaFoldDB" id="A0AAD8EKW2"/>
<reference evidence="8" key="2">
    <citation type="submission" date="2023-05" db="EMBL/GenBank/DDBJ databases">
        <authorList>
            <person name="Fouks B."/>
        </authorList>
    </citation>
    <scope>NUCLEOTIDE SEQUENCE</scope>
    <source>
        <strain evidence="8">Stay&amp;Tobe</strain>
        <tissue evidence="8">Testes</tissue>
    </source>
</reference>
<evidence type="ECO:0000256" key="2">
    <source>
        <dbReference type="ARBA" id="ARBA00022737"/>
    </source>
</evidence>
<evidence type="ECO:0000256" key="4">
    <source>
        <dbReference type="ARBA" id="ARBA00022833"/>
    </source>
</evidence>
<dbReference type="Gene3D" id="3.30.160.60">
    <property type="entry name" value="Classic Zinc Finger"/>
    <property type="match status" value="3"/>
</dbReference>
<feature type="domain" description="C2H2-type" evidence="7">
    <location>
        <begin position="496"/>
        <end position="523"/>
    </location>
</feature>
<evidence type="ECO:0000256" key="5">
    <source>
        <dbReference type="PROSITE-ProRule" id="PRU00042"/>
    </source>
</evidence>
<dbReference type="InterPro" id="IPR013087">
    <property type="entry name" value="Znf_C2H2_type"/>
</dbReference>
<reference evidence="8" key="1">
    <citation type="journal article" date="2023" name="IScience">
        <title>Live-bearing cockroach genome reveals convergent evolutionary mechanisms linked to viviparity in insects and beyond.</title>
        <authorList>
            <person name="Fouks B."/>
            <person name="Harrison M.C."/>
            <person name="Mikhailova A.A."/>
            <person name="Marchal E."/>
            <person name="English S."/>
            <person name="Carruthers M."/>
            <person name="Jennings E.C."/>
            <person name="Chiamaka E.L."/>
            <person name="Frigard R.A."/>
            <person name="Pippel M."/>
            <person name="Attardo G.M."/>
            <person name="Benoit J.B."/>
            <person name="Bornberg-Bauer E."/>
            <person name="Tobe S.S."/>
        </authorList>
    </citation>
    <scope>NUCLEOTIDE SEQUENCE</scope>
    <source>
        <strain evidence="8">Stay&amp;Tobe</strain>
    </source>
</reference>
<feature type="region of interest" description="Disordered" evidence="6">
    <location>
        <begin position="84"/>
        <end position="107"/>
    </location>
</feature>
<feature type="domain" description="C2H2-type" evidence="7">
    <location>
        <begin position="643"/>
        <end position="669"/>
    </location>
</feature>
<accession>A0AAD8EKW2</accession>
<feature type="domain" description="C2H2-type" evidence="7">
    <location>
        <begin position="584"/>
        <end position="611"/>
    </location>
</feature>
<sequence>VLATPSSKLVPASIDDFQNILNGSTGLTITTVAPTVENEADRLEIEAIGESVETEENKTNIQDAGSHSESPNVIVQIDSCPTVPKETVTSSSTTSCSAEAENTSLSHPSEVENMDKIKNDTIINSGLKSANSDNVSPIEKQSNLEISVDNACPANESINSDNSLPGAENDRNISISPMLHDSVDLSFVSDKTQMNPFNHFHILAEELQEQLNSSGNLTELNFKVNLETESEKETDRENDENHLINSFQTSAGSTVINTSNDIVTEILSSETSPTVKEELQSECDDTEQRLQLSNELKTEEAVFLVPECVLMKREDNSKTNRKRTASRYNEDINYNEYINERLLEHHKIGREAKLLKQLPTPKSLYGSALVSKLKQKIQEKIQAAVGTSNEENRIIESENDLINTESCINLSLSFNNDFEYSKQIMVTENKLRPKFYQCKSCAKIFFYAVTLHAHKTNCTGLRKQFHCNFCPLIFKSKSVLCNHRRLHTKKFAKIRHRCDSCGREFIFKATLKRHRQMETCVGPKLKRYKRLPQYFCMECGEGFLNASNLALHQKLHTVDKKLAKSTVEGKQDGSEVQANKMRRYPCRYCNETFIDRRSVSLHETLHTDKEFAAFDQKRRLIQRKHQLLMMMKKQQPESSEKKFGCNVCGRYYPIELLLDMHTRLHHAIS</sequence>
<feature type="non-terminal residue" evidence="8">
    <location>
        <position position="1"/>
    </location>
</feature>
<keyword evidence="4" id="KW-0862">Zinc</keyword>
<dbReference type="PROSITE" id="PS50157">
    <property type="entry name" value="ZINC_FINGER_C2H2_2"/>
    <property type="match status" value="6"/>
</dbReference>
<dbReference type="PROSITE" id="PS00028">
    <property type="entry name" value="ZINC_FINGER_C2H2_1"/>
    <property type="match status" value="4"/>
</dbReference>
<feature type="compositionally biased region" description="Low complexity" evidence="6">
    <location>
        <begin position="84"/>
        <end position="104"/>
    </location>
</feature>
<comment type="caution">
    <text evidence="8">The sequence shown here is derived from an EMBL/GenBank/DDBJ whole genome shotgun (WGS) entry which is preliminary data.</text>
</comment>
<evidence type="ECO:0000313" key="9">
    <source>
        <dbReference type="Proteomes" id="UP001233999"/>
    </source>
</evidence>
<evidence type="ECO:0000313" key="8">
    <source>
        <dbReference type="EMBL" id="KAJ9593921.1"/>
    </source>
</evidence>
<gene>
    <name evidence="8" type="ORF">L9F63_014635</name>
</gene>
<dbReference type="GO" id="GO:0008270">
    <property type="term" value="F:zinc ion binding"/>
    <property type="evidence" value="ECO:0007669"/>
    <property type="project" value="UniProtKB-KW"/>
</dbReference>
<keyword evidence="3 5" id="KW-0863">Zinc-finger</keyword>
<dbReference type="PANTHER" id="PTHR24379">
    <property type="entry name" value="KRAB AND ZINC FINGER DOMAIN-CONTAINING"/>
    <property type="match status" value="1"/>
</dbReference>
<feature type="domain" description="C2H2-type" evidence="7">
    <location>
        <begin position="465"/>
        <end position="492"/>
    </location>
</feature>
<protein>
    <recommendedName>
        <fullName evidence="7">C2H2-type domain-containing protein</fullName>
    </recommendedName>
</protein>
<keyword evidence="1" id="KW-0479">Metal-binding</keyword>
<evidence type="ECO:0000259" key="7">
    <source>
        <dbReference type="PROSITE" id="PS50157"/>
    </source>
</evidence>
<dbReference type="SUPFAM" id="SSF57667">
    <property type="entry name" value="beta-beta-alpha zinc fingers"/>
    <property type="match status" value="2"/>
</dbReference>
<feature type="domain" description="C2H2-type" evidence="7">
    <location>
        <begin position="534"/>
        <end position="561"/>
    </location>
</feature>
<feature type="domain" description="C2H2-type" evidence="7">
    <location>
        <begin position="436"/>
        <end position="463"/>
    </location>
</feature>
<proteinExistence type="predicted"/>
<dbReference type="PANTHER" id="PTHR24379:SF121">
    <property type="entry name" value="C2H2-TYPE DOMAIN-CONTAINING PROTEIN"/>
    <property type="match status" value="1"/>
</dbReference>
<evidence type="ECO:0000256" key="1">
    <source>
        <dbReference type="ARBA" id="ARBA00022723"/>
    </source>
</evidence>
<dbReference type="Proteomes" id="UP001233999">
    <property type="component" value="Unassembled WGS sequence"/>
</dbReference>
<evidence type="ECO:0000256" key="3">
    <source>
        <dbReference type="ARBA" id="ARBA00022771"/>
    </source>
</evidence>
<dbReference type="EMBL" id="JASPKZ010003086">
    <property type="protein sequence ID" value="KAJ9593921.1"/>
    <property type="molecule type" value="Genomic_DNA"/>
</dbReference>
<evidence type="ECO:0000256" key="6">
    <source>
        <dbReference type="SAM" id="MobiDB-lite"/>
    </source>
</evidence>